<dbReference type="GO" id="GO:0015035">
    <property type="term" value="F:protein-disulfide reductase activity"/>
    <property type="evidence" value="ECO:0007669"/>
    <property type="project" value="InterPro"/>
</dbReference>
<dbReference type="InterPro" id="IPR013766">
    <property type="entry name" value="Thioredoxin_domain"/>
</dbReference>
<feature type="site" description="Contributes to redox potential value" evidence="2">
    <location>
        <position position="23"/>
    </location>
</feature>
<accession>A0A0A9VY51</accession>
<proteinExistence type="predicted"/>
<feature type="site" description="Deprotonates C-terminal active site Cys" evidence="2">
    <location>
        <position position="15"/>
    </location>
</feature>
<keyword evidence="1 3" id="KW-1015">Disulfide bond</keyword>
<feature type="disulfide bond" description="Redox-active" evidence="3">
    <location>
        <begin position="21"/>
        <end position="24"/>
    </location>
</feature>
<feature type="active site" description="Nucleophile" evidence="2">
    <location>
        <position position="21"/>
    </location>
</feature>
<feature type="domain" description="Thioredoxin" evidence="4">
    <location>
        <begin position="1"/>
        <end position="97"/>
    </location>
</feature>
<protein>
    <submittedName>
        <fullName evidence="5">Thioredoxin</fullName>
    </submittedName>
</protein>
<dbReference type="PRINTS" id="PR00421">
    <property type="entry name" value="THIOREDOXIN"/>
</dbReference>
<dbReference type="InterPro" id="IPR036249">
    <property type="entry name" value="Thioredoxin-like_sf"/>
</dbReference>
<name>A0A0A9VY51_LYGHE</name>
<dbReference type="SUPFAM" id="SSF52833">
    <property type="entry name" value="Thioredoxin-like"/>
    <property type="match status" value="1"/>
</dbReference>
<dbReference type="PIRSF" id="PIRSF000077">
    <property type="entry name" value="Thioredoxin"/>
    <property type="match status" value="1"/>
</dbReference>
<dbReference type="Pfam" id="PF00085">
    <property type="entry name" value="Thioredoxin"/>
    <property type="match status" value="1"/>
</dbReference>
<evidence type="ECO:0000256" key="2">
    <source>
        <dbReference type="PIRSR" id="PIRSR000077-1"/>
    </source>
</evidence>
<dbReference type="PROSITE" id="PS51352">
    <property type="entry name" value="THIOREDOXIN_2"/>
    <property type="match status" value="1"/>
</dbReference>
<keyword evidence="3" id="KW-0676">Redox-active center</keyword>
<feature type="active site" description="Nucleophile" evidence="2">
    <location>
        <position position="24"/>
    </location>
</feature>
<evidence type="ECO:0000259" key="4">
    <source>
        <dbReference type="PROSITE" id="PS51352"/>
    </source>
</evidence>
<sequence length="99" mass="11351">MISMIERKTKVTVIDFYADWCNPCQQIKPEYERIAQFYDETKVSFCSCNVDRAKPCAQHFRVTSIPTFMVFYAGETISTVRGGELGQVQRQIDMAVGLL</sequence>
<dbReference type="InterPro" id="IPR005746">
    <property type="entry name" value="Thioredoxin"/>
</dbReference>
<reference evidence="5" key="1">
    <citation type="journal article" date="2014" name="PLoS ONE">
        <title>Transcriptome-Based Identification of ABC Transporters in the Western Tarnished Plant Bug Lygus hesperus.</title>
        <authorList>
            <person name="Hull J.J."/>
            <person name="Chaney K."/>
            <person name="Geib S.M."/>
            <person name="Fabrick J.A."/>
            <person name="Brent C.S."/>
            <person name="Walsh D."/>
            <person name="Lavine L.C."/>
        </authorList>
    </citation>
    <scope>NUCLEOTIDE SEQUENCE</scope>
</reference>
<dbReference type="EMBL" id="GBHO01044501">
    <property type="protein sequence ID" value="JAF99102.1"/>
    <property type="molecule type" value="Transcribed_RNA"/>
</dbReference>
<reference evidence="5" key="2">
    <citation type="submission" date="2014-07" db="EMBL/GenBank/DDBJ databases">
        <authorList>
            <person name="Hull J."/>
        </authorList>
    </citation>
    <scope>NUCLEOTIDE SEQUENCE</scope>
</reference>
<dbReference type="AlphaFoldDB" id="A0A0A9VY51"/>
<feature type="site" description="Contributes to redox potential value" evidence="2">
    <location>
        <position position="22"/>
    </location>
</feature>
<dbReference type="PANTHER" id="PTHR46115">
    <property type="entry name" value="THIOREDOXIN-LIKE PROTEIN 1"/>
    <property type="match status" value="1"/>
</dbReference>
<evidence type="ECO:0000313" key="5">
    <source>
        <dbReference type="EMBL" id="JAF99102.1"/>
    </source>
</evidence>
<evidence type="ECO:0000256" key="1">
    <source>
        <dbReference type="ARBA" id="ARBA00023157"/>
    </source>
</evidence>
<dbReference type="CDD" id="cd02947">
    <property type="entry name" value="TRX_family"/>
    <property type="match status" value="1"/>
</dbReference>
<gene>
    <name evidence="5" type="primary">trx_3</name>
    <name evidence="5" type="ORF">CM83_22979</name>
</gene>
<dbReference type="Gene3D" id="3.40.30.10">
    <property type="entry name" value="Glutaredoxin"/>
    <property type="match status" value="1"/>
</dbReference>
<evidence type="ECO:0000256" key="3">
    <source>
        <dbReference type="PIRSR" id="PIRSR000077-4"/>
    </source>
</evidence>
<organism evidence="5">
    <name type="scientific">Lygus hesperus</name>
    <name type="common">Western plant bug</name>
    <dbReference type="NCBI Taxonomy" id="30085"/>
    <lineage>
        <taxon>Eukaryota</taxon>
        <taxon>Metazoa</taxon>
        <taxon>Ecdysozoa</taxon>
        <taxon>Arthropoda</taxon>
        <taxon>Hexapoda</taxon>
        <taxon>Insecta</taxon>
        <taxon>Pterygota</taxon>
        <taxon>Neoptera</taxon>
        <taxon>Paraneoptera</taxon>
        <taxon>Hemiptera</taxon>
        <taxon>Heteroptera</taxon>
        <taxon>Panheteroptera</taxon>
        <taxon>Cimicomorpha</taxon>
        <taxon>Miridae</taxon>
        <taxon>Mirini</taxon>
        <taxon>Lygus</taxon>
    </lineage>
</organism>